<dbReference type="InterPro" id="IPR005467">
    <property type="entry name" value="His_kinase_dom"/>
</dbReference>
<feature type="transmembrane region" description="Helical" evidence="10">
    <location>
        <begin position="24"/>
        <end position="44"/>
    </location>
</feature>
<feature type="domain" description="PAS" evidence="12">
    <location>
        <begin position="298"/>
        <end position="370"/>
    </location>
</feature>
<evidence type="ECO:0000259" key="11">
    <source>
        <dbReference type="PROSITE" id="PS50109"/>
    </source>
</evidence>
<dbReference type="InterPro" id="IPR036890">
    <property type="entry name" value="HATPase_C_sf"/>
</dbReference>
<evidence type="ECO:0000256" key="6">
    <source>
        <dbReference type="ARBA" id="ARBA00022777"/>
    </source>
</evidence>
<keyword evidence="10" id="KW-0472">Membrane</keyword>
<dbReference type="InterPro" id="IPR001610">
    <property type="entry name" value="PAC"/>
</dbReference>
<comment type="catalytic activity">
    <reaction evidence="1">
        <text>ATP + protein L-histidine = ADP + protein N-phospho-L-histidine.</text>
        <dbReference type="EC" id="2.7.13.3"/>
    </reaction>
</comment>
<dbReference type="Gene3D" id="3.30.450.20">
    <property type="entry name" value="PAS domain"/>
    <property type="match status" value="1"/>
</dbReference>
<accession>A0ABT5KP58</accession>
<dbReference type="EMBL" id="JAQQXS010000004">
    <property type="protein sequence ID" value="MDC8784710.1"/>
    <property type="molecule type" value="Genomic_DNA"/>
</dbReference>
<keyword evidence="7" id="KW-0067">ATP-binding</keyword>
<dbReference type="InterPro" id="IPR004358">
    <property type="entry name" value="Sig_transdc_His_kin-like_C"/>
</dbReference>
<dbReference type="SUPFAM" id="SSF47384">
    <property type="entry name" value="Homodimeric domain of signal transducing histidine kinase"/>
    <property type="match status" value="1"/>
</dbReference>
<dbReference type="CDD" id="cd00130">
    <property type="entry name" value="PAS"/>
    <property type="match status" value="1"/>
</dbReference>
<sequence>MSAPMLHGRPTQVAPPHPTSWRRALWSLPLVLSLVFVAGVLIWVRNNEIDERETQRLTLISDALSTEAQLRAKLREERTHLRELADAMQGQPPTAESLARHPEMNAGLRRLWLSVIWLDRHNRVLTQLPAPTEGPRPRQRDIADQGLSLHLSEPVGPGGRDGTLVLRYSPALLLQRGVPWWLARKYDVQMVDSADEVIASITEGPMRAAQGERPSYRVGFVGPFRTSPLNSGPEAPAAEEAPLSDAALELTLREPQITGLRPLALILIAGFLPLVACASWLLRRQVRQVSRAETAWRAEAAWRRAMEDSALVGLRARDANGALLYVNRTFCDMVGLPAERLVGLSPPMPYWPPDAIEEVMQRNRRNLAGHAPREGYEARWRHQDGHILDVMVFESPLVDAAGQQIGWMGSIIDVTARKRLEERERRQIDTLAHHARLTMLGEVASTLAHELNQPLTAIASYNAGVINSLARLGVQDPVVMGALQRLGAQAAQAGRVVQRIRHFLTRREPQHEACELNRVIRDAVELLQRELQRGGVALTLELGQDLPPLLADAVLVEQVVINLLRNACDALQARSADRHIVLRSRHIQTTALAPSVSSAEAAIGKPELEFLRVDVSDNGPGLDGRTAEALCAPFFSTKAEGMGMGLAICRSIIEAHHGVLDACEAVDGGAAFSFSLPLRPLDSLNAEAGEALDFGDPPPLDTHHRTPS</sequence>
<keyword evidence="10" id="KW-1133">Transmembrane helix</keyword>
<feature type="domain" description="PAC" evidence="13">
    <location>
        <begin position="374"/>
        <end position="426"/>
    </location>
</feature>
<dbReference type="InterPro" id="IPR000014">
    <property type="entry name" value="PAS"/>
</dbReference>
<keyword evidence="8" id="KW-0902">Two-component regulatory system</keyword>
<feature type="transmembrane region" description="Helical" evidence="10">
    <location>
        <begin position="263"/>
        <end position="282"/>
    </location>
</feature>
<dbReference type="PROSITE" id="PS50112">
    <property type="entry name" value="PAS"/>
    <property type="match status" value="1"/>
</dbReference>
<evidence type="ECO:0000256" key="4">
    <source>
        <dbReference type="ARBA" id="ARBA00022679"/>
    </source>
</evidence>
<dbReference type="SMART" id="SM00091">
    <property type="entry name" value="PAS"/>
    <property type="match status" value="1"/>
</dbReference>
<dbReference type="InterPro" id="IPR003594">
    <property type="entry name" value="HATPase_dom"/>
</dbReference>
<evidence type="ECO:0000259" key="12">
    <source>
        <dbReference type="PROSITE" id="PS50112"/>
    </source>
</evidence>
<dbReference type="SUPFAM" id="SSF55874">
    <property type="entry name" value="ATPase domain of HSP90 chaperone/DNA topoisomerase II/histidine kinase"/>
    <property type="match status" value="1"/>
</dbReference>
<evidence type="ECO:0000256" key="7">
    <source>
        <dbReference type="ARBA" id="ARBA00022840"/>
    </source>
</evidence>
<dbReference type="SMART" id="SM00387">
    <property type="entry name" value="HATPase_c"/>
    <property type="match status" value="1"/>
</dbReference>
<evidence type="ECO:0000313" key="15">
    <source>
        <dbReference type="Proteomes" id="UP001219862"/>
    </source>
</evidence>
<dbReference type="RefSeq" id="WP_273595829.1">
    <property type="nucleotide sequence ID" value="NZ_JAQQXS010000004.1"/>
</dbReference>
<evidence type="ECO:0000313" key="14">
    <source>
        <dbReference type="EMBL" id="MDC8784710.1"/>
    </source>
</evidence>
<keyword evidence="10" id="KW-0812">Transmembrane</keyword>
<evidence type="ECO:0000256" key="5">
    <source>
        <dbReference type="ARBA" id="ARBA00022741"/>
    </source>
</evidence>
<dbReference type="InterPro" id="IPR003661">
    <property type="entry name" value="HisK_dim/P_dom"/>
</dbReference>
<dbReference type="SMART" id="SM00086">
    <property type="entry name" value="PAC"/>
    <property type="match status" value="1"/>
</dbReference>
<dbReference type="PROSITE" id="PS50109">
    <property type="entry name" value="HIS_KIN"/>
    <property type="match status" value="1"/>
</dbReference>
<evidence type="ECO:0000256" key="10">
    <source>
        <dbReference type="SAM" id="Phobius"/>
    </source>
</evidence>
<dbReference type="PRINTS" id="PR00344">
    <property type="entry name" value="BCTRLSENSOR"/>
</dbReference>
<keyword evidence="15" id="KW-1185">Reference proteome</keyword>
<dbReference type="EC" id="2.7.13.3" evidence="2"/>
<name>A0ABT5KP58_9BURK</name>
<dbReference type="Gene3D" id="1.10.287.130">
    <property type="match status" value="1"/>
</dbReference>
<organism evidence="14 15">
    <name type="scientific">Roseateles koreensis</name>
    <dbReference type="NCBI Taxonomy" id="2987526"/>
    <lineage>
        <taxon>Bacteria</taxon>
        <taxon>Pseudomonadati</taxon>
        <taxon>Pseudomonadota</taxon>
        <taxon>Betaproteobacteria</taxon>
        <taxon>Burkholderiales</taxon>
        <taxon>Sphaerotilaceae</taxon>
        <taxon>Roseateles</taxon>
    </lineage>
</organism>
<evidence type="ECO:0000256" key="2">
    <source>
        <dbReference type="ARBA" id="ARBA00012438"/>
    </source>
</evidence>
<dbReference type="NCBIfam" id="TIGR00229">
    <property type="entry name" value="sensory_box"/>
    <property type="match status" value="1"/>
</dbReference>
<evidence type="ECO:0000256" key="8">
    <source>
        <dbReference type="ARBA" id="ARBA00023012"/>
    </source>
</evidence>
<dbReference type="InterPro" id="IPR000700">
    <property type="entry name" value="PAS-assoc_C"/>
</dbReference>
<feature type="domain" description="Histidine kinase" evidence="11">
    <location>
        <begin position="446"/>
        <end position="680"/>
    </location>
</feature>
<dbReference type="PANTHER" id="PTHR43065">
    <property type="entry name" value="SENSOR HISTIDINE KINASE"/>
    <property type="match status" value="1"/>
</dbReference>
<feature type="region of interest" description="Disordered" evidence="9">
    <location>
        <begin position="689"/>
        <end position="708"/>
    </location>
</feature>
<dbReference type="InterPro" id="IPR013767">
    <property type="entry name" value="PAS_fold"/>
</dbReference>
<dbReference type="Gene3D" id="3.30.565.10">
    <property type="entry name" value="Histidine kinase-like ATPase, C-terminal domain"/>
    <property type="match status" value="1"/>
</dbReference>
<dbReference type="Pfam" id="PF02518">
    <property type="entry name" value="HATPase_c"/>
    <property type="match status" value="1"/>
</dbReference>
<dbReference type="InterPro" id="IPR035965">
    <property type="entry name" value="PAS-like_dom_sf"/>
</dbReference>
<protein>
    <recommendedName>
        <fullName evidence="2">histidine kinase</fullName>
        <ecNumber evidence="2">2.7.13.3</ecNumber>
    </recommendedName>
</protein>
<keyword evidence="3" id="KW-0597">Phosphoprotein</keyword>
<evidence type="ECO:0000256" key="9">
    <source>
        <dbReference type="SAM" id="MobiDB-lite"/>
    </source>
</evidence>
<dbReference type="Pfam" id="PF00989">
    <property type="entry name" value="PAS"/>
    <property type="match status" value="1"/>
</dbReference>
<evidence type="ECO:0000259" key="13">
    <source>
        <dbReference type="PROSITE" id="PS50113"/>
    </source>
</evidence>
<dbReference type="PANTHER" id="PTHR43065:SF42">
    <property type="entry name" value="TWO-COMPONENT SENSOR PPRA"/>
    <property type="match status" value="1"/>
</dbReference>
<evidence type="ECO:0000256" key="1">
    <source>
        <dbReference type="ARBA" id="ARBA00000085"/>
    </source>
</evidence>
<gene>
    <name evidence="14" type="ORF">PRZ01_05850</name>
</gene>
<dbReference type="PROSITE" id="PS50113">
    <property type="entry name" value="PAC"/>
    <property type="match status" value="1"/>
</dbReference>
<proteinExistence type="predicted"/>
<dbReference type="CDD" id="cd00082">
    <property type="entry name" value="HisKA"/>
    <property type="match status" value="1"/>
</dbReference>
<comment type="caution">
    <text evidence="14">The sequence shown here is derived from an EMBL/GenBank/DDBJ whole genome shotgun (WGS) entry which is preliminary data.</text>
</comment>
<dbReference type="SUPFAM" id="SSF55785">
    <property type="entry name" value="PYP-like sensor domain (PAS domain)"/>
    <property type="match status" value="1"/>
</dbReference>
<keyword evidence="5" id="KW-0547">Nucleotide-binding</keyword>
<evidence type="ECO:0000256" key="3">
    <source>
        <dbReference type="ARBA" id="ARBA00022553"/>
    </source>
</evidence>
<keyword evidence="6" id="KW-0418">Kinase</keyword>
<dbReference type="InterPro" id="IPR036097">
    <property type="entry name" value="HisK_dim/P_sf"/>
</dbReference>
<keyword evidence="4" id="KW-0808">Transferase</keyword>
<dbReference type="Proteomes" id="UP001219862">
    <property type="component" value="Unassembled WGS sequence"/>
</dbReference>
<reference evidence="14 15" key="1">
    <citation type="submission" date="2022-10" db="EMBL/GenBank/DDBJ databases">
        <title>paucibacter sp. hw8 Genome sequencing.</title>
        <authorList>
            <person name="Park S."/>
        </authorList>
    </citation>
    <scope>NUCLEOTIDE SEQUENCE [LARGE SCALE GENOMIC DNA]</scope>
    <source>
        <strain evidence="15">hw8</strain>
    </source>
</reference>